<dbReference type="GO" id="GO:0004252">
    <property type="term" value="F:serine-type endopeptidase activity"/>
    <property type="evidence" value="ECO:0007669"/>
    <property type="project" value="InterPro"/>
</dbReference>
<keyword evidence="4" id="KW-0472">Membrane</keyword>
<feature type="chain" id="PRO_5006882949" evidence="2">
    <location>
        <begin position="27"/>
        <end position="1176"/>
    </location>
</feature>
<proteinExistence type="predicted"/>
<dbReference type="InterPro" id="IPR001254">
    <property type="entry name" value="Trypsin_dom"/>
</dbReference>
<dbReference type="InterPro" id="IPR018114">
    <property type="entry name" value="TRYPSIN_HIS"/>
</dbReference>
<dbReference type="SMART" id="SM00020">
    <property type="entry name" value="Tryp_SPc"/>
    <property type="match status" value="4"/>
</dbReference>
<keyword evidence="4" id="KW-0645">Protease</keyword>
<evidence type="ECO:0000256" key="2">
    <source>
        <dbReference type="SAM" id="SignalP"/>
    </source>
</evidence>
<keyword evidence="4" id="KW-0812">Transmembrane</keyword>
<evidence type="ECO:0000313" key="4">
    <source>
        <dbReference type="EMBL" id="KRZ76774.1"/>
    </source>
</evidence>
<keyword evidence="1" id="KW-1015">Disulfide bond</keyword>
<feature type="signal peptide" evidence="2">
    <location>
        <begin position="1"/>
        <end position="26"/>
    </location>
</feature>
<keyword evidence="2" id="KW-0732">Signal</keyword>
<gene>
    <name evidence="4" type="primary">Tmprss9</name>
    <name evidence="4" type="ORF">T10_2626</name>
</gene>
<dbReference type="PROSITE" id="PS50240">
    <property type="entry name" value="TRYPSIN_DOM"/>
    <property type="match status" value="4"/>
</dbReference>
<dbReference type="EMBL" id="JYDO01000025">
    <property type="protein sequence ID" value="KRZ76774.1"/>
    <property type="molecule type" value="Genomic_DNA"/>
</dbReference>
<keyword evidence="4" id="KW-0378">Hydrolase</keyword>
<dbReference type="AlphaFoldDB" id="A0A0V1MYC2"/>
<protein>
    <submittedName>
        <fullName evidence="4">Transmembrane protease serine 9</fullName>
    </submittedName>
</protein>
<sequence length="1176" mass="130133">MMCCTNFHRMFVISLLIILIIGNVSAKLYDDGVCGRPKFQPNFVLDDNRITGGIEAVPHSHPWIVLLTSSSEAMYKCGGTILPSRELNCSSYILTAAHCLENIIISEIIVTAGMHDSSISSEMGRQVARVSSASISPEFESNRRHDYAILTLDRPFIFDNYVCSACLSEMYEYLKPRTKCFAAGWGSTTGGYYKPVMENEGLVLQPLSFPAKLRQTTLTVHSHAFCEDESVFSTSYDSRINLCAGDVFGENGINNCDSGGPLICLKEGLWTLYGIGKGRSLLHVTQPSLFVQMHRSRSFKVNDDGICGRPKYQPKFNVSDNRITGGEEAIPHSHPWIAFLSLTYGRRYICGGVVLQSHEKNVTSYVLTAAHCVNNIDLAKLIVQAGLHDLTYSTEKGKQVVTVSRIIISDLYMKNYDYDYAVLVLSSPLKFTDYVIPACLSQELENFPPGSKCLIAGWGGIDGGIYKPVIRKRGGKVTSISRRYLALPNTLMQAVITIIDDRNCSEAILTSYISTINLCAGDAMGVIGINNHDSGGPLVCLKDGVWSLHGMSVSRSFFDSTQPSARKSTSFEINDDGICGRPKYQPAFSVVNNRITGGEEAIPHSHPWIAFLSFKHGRGVICGGVVLQSSERNVTSYILTTAHCVQNISHDELIVEAGIHDLTCSKEKGRQVAMVSRIVISDLYEKDNQYDYAVLMLSTPLKFTDYVIPACLSEKVENFPPGSKCLIAGWGGIDGGVYKPKKFIIIFTYHLHQYFELLFSDMLYCSLLVFMNSKGKRTILRRRSLVLPDTLMQAVITIIDDDNCSAAANLQQTYFNSNIHLCAGDATGVIGLNNSKLQHDSGGPLICLKNDVWSLHGMSKSRVLFGSQLSIFIQMPALSNFLQNAPNDNEQIKDDNVECGLPKYKPIYEFSENRVTAGVEAIPHSHPWLVFITSKIKKDEKCGGVILPSRERNCSSFVLTAAHCIIHLRKEEIVVTAGMHDQSLNNEIGRQYADVKRRVINVTYKKNRNYDYGILILLQPLKFNDYVKPICICKESEHLMPGTKCLIAGWGATDGGAYKPIMKNNTITCRPTVFPTVLMQTVLVVYSNAYCANGSVFSTGYDSVINLCAGDDLREKGVNSADSGMPLICLSEGLWTMYGITRGRSVVHPTQLSLFIQIAAITRFLNFYTGYLMQGK</sequence>
<dbReference type="GO" id="GO:0006508">
    <property type="term" value="P:proteolysis"/>
    <property type="evidence" value="ECO:0007669"/>
    <property type="project" value="UniProtKB-KW"/>
</dbReference>
<dbReference type="SUPFAM" id="SSF50494">
    <property type="entry name" value="Trypsin-like serine proteases"/>
    <property type="match status" value="4"/>
</dbReference>
<dbReference type="PANTHER" id="PTHR24252">
    <property type="entry name" value="ACROSIN-RELATED"/>
    <property type="match status" value="1"/>
</dbReference>
<dbReference type="Proteomes" id="UP000054843">
    <property type="component" value="Unassembled WGS sequence"/>
</dbReference>
<feature type="domain" description="Peptidase S1" evidence="3">
    <location>
        <begin position="915"/>
        <end position="1173"/>
    </location>
</feature>
<evidence type="ECO:0000256" key="1">
    <source>
        <dbReference type="ARBA" id="ARBA00023157"/>
    </source>
</evidence>
<name>A0A0V1MYC2_9BILA</name>
<evidence type="ECO:0000313" key="5">
    <source>
        <dbReference type="Proteomes" id="UP000054843"/>
    </source>
</evidence>
<dbReference type="PROSITE" id="PS00134">
    <property type="entry name" value="TRYPSIN_HIS"/>
    <property type="match status" value="2"/>
</dbReference>
<feature type="domain" description="Peptidase S1" evidence="3">
    <location>
        <begin position="610"/>
        <end position="887"/>
    </location>
</feature>
<feature type="domain" description="Peptidase S1" evidence="3">
    <location>
        <begin position="50"/>
        <end position="291"/>
    </location>
</feature>
<dbReference type="Gene3D" id="2.40.10.10">
    <property type="entry name" value="Trypsin-like serine proteases"/>
    <property type="match status" value="4"/>
</dbReference>
<dbReference type="Pfam" id="PF00089">
    <property type="entry name" value="Trypsin"/>
    <property type="match status" value="4"/>
</dbReference>
<organism evidence="4 5">
    <name type="scientific">Trichinella papuae</name>
    <dbReference type="NCBI Taxonomy" id="268474"/>
    <lineage>
        <taxon>Eukaryota</taxon>
        <taxon>Metazoa</taxon>
        <taxon>Ecdysozoa</taxon>
        <taxon>Nematoda</taxon>
        <taxon>Enoplea</taxon>
        <taxon>Dorylaimia</taxon>
        <taxon>Trichinellida</taxon>
        <taxon>Trichinellidae</taxon>
        <taxon>Trichinella</taxon>
    </lineage>
</organism>
<evidence type="ECO:0000259" key="3">
    <source>
        <dbReference type="PROSITE" id="PS50240"/>
    </source>
</evidence>
<keyword evidence="5" id="KW-1185">Reference proteome</keyword>
<dbReference type="InterPro" id="IPR009003">
    <property type="entry name" value="Peptidase_S1_PA"/>
</dbReference>
<dbReference type="CDD" id="cd00190">
    <property type="entry name" value="Tryp_SPc"/>
    <property type="match status" value="4"/>
</dbReference>
<comment type="caution">
    <text evidence="4">The sequence shown here is derived from an EMBL/GenBank/DDBJ whole genome shotgun (WGS) entry which is preliminary data.</text>
</comment>
<accession>A0A0V1MYC2</accession>
<dbReference type="InterPro" id="IPR043504">
    <property type="entry name" value="Peptidase_S1_PA_chymotrypsin"/>
</dbReference>
<dbReference type="PANTHER" id="PTHR24252:SF7">
    <property type="entry name" value="HYALIN"/>
    <property type="match status" value="1"/>
</dbReference>
<feature type="domain" description="Peptidase S1" evidence="3">
    <location>
        <begin position="323"/>
        <end position="609"/>
    </location>
</feature>
<reference evidence="4 5" key="1">
    <citation type="submission" date="2015-01" db="EMBL/GenBank/DDBJ databases">
        <title>Evolution of Trichinella species and genotypes.</title>
        <authorList>
            <person name="Korhonen P.K."/>
            <person name="Edoardo P."/>
            <person name="Giuseppe L.R."/>
            <person name="Gasser R.B."/>
        </authorList>
    </citation>
    <scope>NUCLEOTIDE SEQUENCE [LARGE SCALE GENOMIC DNA]</scope>
    <source>
        <strain evidence="4">ISS1980</strain>
    </source>
</reference>